<dbReference type="Gene3D" id="3.60.110.10">
    <property type="entry name" value="Carbon-nitrogen hydrolase"/>
    <property type="match status" value="1"/>
</dbReference>
<dbReference type="GO" id="GO:0016787">
    <property type="term" value="F:hydrolase activity"/>
    <property type="evidence" value="ECO:0007669"/>
    <property type="project" value="UniProtKB-KW"/>
</dbReference>
<evidence type="ECO:0000313" key="4">
    <source>
        <dbReference type="Proteomes" id="UP001596143"/>
    </source>
</evidence>
<organism evidence="3 4">
    <name type="scientific">Aliibacillus thermotolerans</name>
    <dbReference type="NCBI Taxonomy" id="1834418"/>
    <lineage>
        <taxon>Bacteria</taxon>
        <taxon>Bacillati</taxon>
        <taxon>Bacillota</taxon>
        <taxon>Bacilli</taxon>
        <taxon>Bacillales</taxon>
        <taxon>Bacillaceae</taxon>
        <taxon>Aliibacillus</taxon>
    </lineage>
</organism>
<keyword evidence="1 3" id="KW-0378">Hydrolase</keyword>
<dbReference type="PANTHER" id="PTHR43674">
    <property type="entry name" value="NITRILASE C965.09-RELATED"/>
    <property type="match status" value="1"/>
</dbReference>
<comment type="caution">
    <text evidence="3">The sequence shown here is derived from an EMBL/GenBank/DDBJ whole genome shotgun (WGS) entry which is preliminary data.</text>
</comment>
<accession>A0ABW0U646</accession>
<evidence type="ECO:0000313" key="3">
    <source>
        <dbReference type="EMBL" id="MFC5628873.1"/>
    </source>
</evidence>
<sequence>MRKIRVALLHLLLVNGDIPYNQQLIEQAVKKAGEKKVDWIITPELATSGLQFDDVIGTSWIKEQPDAWLERLRHTVRSLEITLFIGCPSKEENTLYNSVFVMNRKGELIGKQHKIARVDKWSSRGELIEPIDVDGIKVGVLICADSYKNNVAHELSTKGADILVAPSAWGPGLHGPEGEWEQRTIDTGLPMFVCNRTGKDTTVSFWEAESLVIKNGNRLLSHQSSQSAILIFDWDMERMNVISPRFEITYI</sequence>
<dbReference type="SUPFAM" id="SSF56317">
    <property type="entry name" value="Carbon-nitrogen hydrolase"/>
    <property type="match status" value="1"/>
</dbReference>
<dbReference type="InterPro" id="IPR050345">
    <property type="entry name" value="Aliph_Amidase/BUP"/>
</dbReference>
<gene>
    <name evidence="3" type="ORF">ACFPTR_08300</name>
</gene>
<evidence type="ECO:0000256" key="1">
    <source>
        <dbReference type="ARBA" id="ARBA00022801"/>
    </source>
</evidence>
<dbReference type="EMBL" id="JBHSPF010000036">
    <property type="protein sequence ID" value="MFC5628873.1"/>
    <property type="molecule type" value="Genomic_DNA"/>
</dbReference>
<feature type="domain" description="CN hydrolase" evidence="2">
    <location>
        <begin position="4"/>
        <end position="236"/>
    </location>
</feature>
<proteinExistence type="predicted"/>
<dbReference type="Pfam" id="PF00795">
    <property type="entry name" value="CN_hydrolase"/>
    <property type="match status" value="1"/>
</dbReference>
<name>A0ABW0U646_9BACI</name>
<dbReference type="CDD" id="cd07197">
    <property type="entry name" value="nitrilase"/>
    <property type="match status" value="1"/>
</dbReference>
<dbReference type="PANTHER" id="PTHR43674:SF16">
    <property type="entry name" value="CARBON-NITROGEN FAMILY, PUTATIVE (AFU_ORTHOLOGUE AFUA_5G02350)-RELATED"/>
    <property type="match status" value="1"/>
</dbReference>
<keyword evidence="4" id="KW-1185">Reference proteome</keyword>
<dbReference type="InterPro" id="IPR036526">
    <property type="entry name" value="C-N_Hydrolase_sf"/>
</dbReference>
<dbReference type="InterPro" id="IPR003010">
    <property type="entry name" value="C-N_Hydrolase"/>
</dbReference>
<protein>
    <submittedName>
        <fullName evidence="3">Carbon-nitrogen hydrolase family protein</fullName>
    </submittedName>
</protein>
<dbReference type="PROSITE" id="PS50263">
    <property type="entry name" value="CN_HYDROLASE"/>
    <property type="match status" value="1"/>
</dbReference>
<evidence type="ECO:0000259" key="2">
    <source>
        <dbReference type="PROSITE" id="PS50263"/>
    </source>
</evidence>
<dbReference type="RefSeq" id="WP_270897887.1">
    <property type="nucleotide sequence ID" value="NZ_JBHSPF010000036.1"/>
</dbReference>
<dbReference type="Proteomes" id="UP001596143">
    <property type="component" value="Unassembled WGS sequence"/>
</dbReference>
<reference evidence="4" key="1">
    <citation type="journal article" date="2019" name="Int. J. Syst. Evol. Microbiol.">
        <title>The Global Catalogue of Microorganisms (GCM) 10K type strain sequencing project: providing services to taxonomists for standard genome sequencing and annotation.</title>
        <authorList>
            <consortium name="The Broad Institute Genomics Platform"/>
            <consortium name="The Broad Institute Genome Sequencing Center for Infectious Disease"/>
            <person name="Wu L."/>
            <person name="Ma J."/>
        </authorList>
    </citation>
    <scope>NUCLEOTIDE SEQUENCE [LARGE SCALE GENOMIC DNA]</scope>
    <source>
        <strain evidence="4">CGMCC 1.15790</strain>
    </source>
</reference>